<keyword evidence="4" id="KW-0456">Lyase</keyword>
<keyword evidence="3" id="KW-0862">Zinc</keyword>
<proteinExistence type="inferred from homology"/>
<dbReference type="Proteomes" id="UP000235786">
    <property type="component" value="Unassembled WGS sequence"/>
</dbReference>
<dbReference type="SUPFAM" id="SSF51316">
    <property type="entry name" value="Mss4-like"/>
    <property type="match status" value="1"/>
</dbReference>
<dbReference type="PROSITE" id="PS51891">
    <property type="entry name" value="CENP_V_GFA"/>
    <property type="match status" value="1"/>
</dbReference>
<organism evidence="6 7">
    <name type="scientific">Hyaloscypha variabilis (strain UAMH 11265 / GT02V1 / F)</name>
    <name type="common">Meliniomyces variabilis</name>
    <dbReference type="NCBI Taxonomy" id="1149755"/>
    <lineage>
        <taxon>Eukaryota</taxon>
        <taxon>Fungi</taxon>
        <taxon>Dikarya</taxon>
        <taxon>Ascomycota</taxon>
        <taxon>Pezizomycotina</taxon>
        <taxon>Leotiomycetes</taxon>
        <taxon>Helotiales</taxon>
        <taxon>Hyaloscyphaceae</taxon>
        <taxon>Hyaloscypha</taxon>
        <taxon>Hyaloscypha variabilis</taxon>
    </lineage>
</organism>
<evidence type="ECO:0000256" key="1">
    <source>
        <dbReference type="ARBA" id="ARBA00005495"/>
    </source>
</evidence>
<dbReference type="AlphaFoldDB" id="A0A2J6RK06"/>
<gene>
    <name evidence="6" type="ORF">L207DRAFT_634837</name>
</gene>
<accession>A0A2J6RK06</accession>
<dbReference type="GO" id="GO:0046872">
    <property type="term" value="F:metal ion binding"/>
    <property type="evidence" value="ECO:0007669"/>
    <property type="project" value="UniProtKB-KW"/>
</dbReference>
<dbReference type="EMBL" id="KZ613947">
    <property type="protein sequence ID" value="PMD38839.1"/>
    <property type="molecule type" value="Genomic_DNA"/>
</dbReference>
<sequence>MPEGGCFCNKIRLNFTGEPGGKVLCHCLDCRKISGATFSNNLIVPENNFKLESGKPKEITKTADSGKKITSHFCPDCGTTLFRTGESFPGAVIIKAGVLDDPNFPDNNVPAGELFVGHRVKWNSEIDGAQQLSGMPS</sequence>
<reference evidence="6 7" key="1">
    <citation type="submission" date="2016-04" db="EMBL/GenBank/DDBJ databases">
        <title>A degradative enzymes factory behind the ericoid mycorrhizal symbiosis.</title>
        <authorList>
            <consortium name="DOE Joint Genome Institute"/>
            <person name="Martino E."/>
            <person name="Morin E."/>
            <person name="Grelet G."/>
            <person name="Kuo A."/>
            <person name="Kohler A."/>
            <person name="Daghino S."/>
            <person name="Barry K."/>
            <person name="Choi C."/>
            <person name="Cichocki N."/>
            <person name="Clum A."/>
            <person name="Copeland A."/>
            <person name="Hainaut M."/>
            <person name="Haridas S."/>
            <person name="Labutti K."/>
            <person name="Lindquist E."/>
            <person name="Lipzen A."/>
            <person name="Khouja H.-R."/>
            <person name="Murat C."/>
            <person name="Ohm R."/>
            <person name="Olson A."/>
            <person name="Spatafora J."/>
            <person name="Veneault-Fourrey C."/>
            <person name="Henrissat B."/>
            <person name="Grigoriev I."/>
            <person name="Martin F."/>
            <person name="Perotto S."/>
        </authorList>
    </citation>
    <scope>NUCLEOTIDE SEQUENCE [LARGE SCALE GENOMIC DNA]</scope>
    <source>
        <strain evidence="6 7">F</strain>
    </source>
</reference>
<dbReference type="PANTHER" id="PTHR33337:SF30">
    <property type="entry name" value="DUF636 DOMAIN PROTEIN (AFU_ORTHOLOGUE AFUA_1G03180)"/>
    <property type="match status" value="1"/>
</dbReference>
<name>A0A2J6RK06_HYAVF</name>
<dbReference type="InterPro" id="IPR011057">
    <property type="entry name" value="Mss4-like_sf"/>
</dbReference>
<dbReference type="STRING" id="1149755.A0A2J6RK06"/>
<keyword evidence="7" id="KW-1185">Reference proteome</keyword>
<evidence type="ECO:0000256" key="2">
    <source>
        <dbReference type="ARBA" id="ARBA00022723"/>
    </source>
</evidence>
<dbReference type="Gene3D" id="3.90.1590.10">
    <property type="entry name" value="glutathione-dependent formaldehyde- activating enzyme (gfa)"/>
    <property type="match status" value="1"/>
</dbReference>
<dbReference type="InterPro" id="IPR006913">
    <property type="entry name" value="CENP-V/GFA"/>
</dbReference>
<dbReference type="PANTHER" id="PTHR33337">
    <property type="entry name" value="GFA DOMAIN-CONTAINING PROTEIN"/>
    <property type="match status" value="1"/>
</dbReference>
<protein>
    <recommendedName>
        <fullName evidence="5">CENP-V/GFA domain-containing protein</fullName>
    </recommendedName>
</protein>
<dbReference type="OrthoDB" id="9985472at2759"/>
<comment type="similarity">
    <text evidence="1">Belongs to the Gfa family.</text>
</comment>
<evidence type="ECO:0000256" key="3">
    <source>
        <dbReference type="ARBA" id="ARBA00022833"/>
    </source>
</evidence>
<evidence type="ECO:0000313" key="7">
    <source>
        <dbReference type="Proteomes" id="UP000235786"/>
    </source>
</evidence>
<dbReference type="Pfam" id="PF04828">
    <property type="entry name" value="GFA"/>
    <property type="match status" value="1"/>
</dbReference>
<evidence type="ECO:0000259" key="5">
    <source>
        <dbReference type="PROSITE" id="PS51891"/>
    </source>
</evidence>
<keyword evidence="2" id="KW-0479">Metal-binding</keyword>
<evidence type="ECO:0000313" key="6">
    <source>
        <dbReference type="EMBL" id="PMD38839.1"/>
    </source>
</evidence>
<evidence type="ECO:0000256" key="4">
    <source>
        <dbReference type="ARBA" id="ARBA00023239"/>
    </source>
</evidence>
<dbReference type="GO" id="GO:0016846">
    <property type="term" value="F:carbon-sulfur lyase activity"/>
    <property type="evidence" value="ECO:0007669"/>
    <property type="project" value="InterPro"/>
</dbReference>
<feature type="domain" description="CENP-V/GFA" evidence="5">
    <location>
        <begin position="2"/>
        <end position="123"/>
    </location>
</feature>